<gene>
    <name evidence="3" type="ORF">BKA67DRAFT_574016</name>
</gene>
<name>A0A9P8ZVZ4_9PEZI</name>
<keyword evidence="3" id="KW-0378">Hydrolase</keyword>
<dbReference type="EMBL" id="JAGPXC010000006">
    <property type="protein sequence ID" value="KAH6652441.1"/>
    <property type="molecule type" value="Genomic_DNA"/>
</dbReference>
<dbReference type="InterPro" id="IPR051411">
    <property type="entry name" value="Polyketide_trans_af380"/>
</dbReference>
<proteinExistence type="inferred from homology"/>
<dbReference type="InterPro" id="IPR029058">
    <property type="entry name" value="AB_hydrolase_fold"/>
</dbReference>
<dbReference type="GO" id="GO:0016787">
    <property type="term" value="F:hydrolase activity"/>
    <property type="evidence" value="ECO:0007669"/>
    <property type="project" value="UniProtKB-KW"/>
</dbReference>
<dbReference type="InterPro" id="IPR002925">
    <property type="entry name" value="Dienelactn_hydro"/>
</dbReference>
<dbReference type="SUPFAM" id="SSF53474">
    <property type="entry name" value="alpha/beta-Hydrolases"/>
    <property type="match status" value="1"/>
</dbReference>
<dbReference type="PANTHER" id="PTHR47751:SF1">
    <property type="entry name" value="SUPERFAMILY HYDROLASE, PUTATIVE (AFU_ORTHOLOGUE AFUA_2G16580)-RELATED"/>
    <property type="match status" value="1"/>
</dbReference>
<protein>
    <submittedName>
        <fullName evidence="3">Alpha/Beta hydrolase protein</fullName>
    </submittedName>
</protein>
<dbReference type="RefSeq" id="XP_045956719.1">
    <property type="nucleotide sequence ID" value="XM_046103395.1"/>
</dbReference>
<dbReference type="Gene3D" id="3.40.50.1820">
    <property type="entry name" value="alpha/beta hydrolase"/>
    <property type="match status" value="1"/>
</dbReference>
<dbReference type="PANTHER" id="PTHR47751">
    <property type="entry name" value="SUPERFAMILY HYDROLASE, PUTATIVE (AFU_ORTHOLOGUE AFUA_2G16580)-RELATED"/>
    <property type="match status" value="1"/>
</dbReference>
<accession>A0A9P8ZVZ4</accession>
<dbReference type="Pfam" id="PF01738">
    <property type="entry name" value="DLH"/>
    <property type="match status" value="1"/>
</dbReference>
<feature type="domain" description="Dienelactone hydrolase" evidence="2">
    <location>
        <begin position="17"/>
        <end position="133"/>
    </location>
</feature>
<evidence type="ECO:0000256" key="1">
    <source>
        <dbReference type="ARBA" id="ARBA00029464"/>
    </source>
</evidence>
<dbReference type="Gene3D" id="1.10.10.800">
    <property type="match status" value="1"/>
</dbReference>
<dbReference type="AlphaFoldDB" id="A0A9P8ZVZ4"/>
<sequence>MPNMVAVSIPKGLINLAGLLFKPSTPSAKSPALVVVHPGGGVKEQTASLYAKKLSEQGFVAIAYDASNQGESGGEAHHLEDPNQRTSDVWAVVDYLESLDFVDASRISALGICAGGGYAVAATKADHRIQAVATVSMVNIGDSVRHGWLGNENPSKHEPTLKQIAQQIRAENKGAEPACGPYVPPNIDETTTHDMAQAHEYYRTPRAQHPRSENRMLLRSLPLLLNYDAFHLADLYLKQPVLMVVGENAESKWNSDKLHKILGGSSKLISIPKGGHMDLYDKEPFVGVAVEKIVEFLNPKTV</sequence>
<evidence type="ECO:0000259" key="2">
    <source>
        <dbReference type="Pfam" id="PF01738"/>
    </source>
</evidence>
<reference evidence="3" key="1">
    <citation type="journal article" date="2021" name="Nat. Commun.">
        <title>Genetic determinants of endophytism in the Arabidopsis root mycobiome.</title>
        <authorList>
            <person name="Mesny F."/>
            <person name="Miyauchi S."/>
            <person name="Thiergart T."/>
            <person name="Pickel B."/>
            <person name="Atanasova L."/>
            <person name="Karlsson M."/>
            <person name="Huettel B."/>
            <person name="Barry K.W."/>
            <person name="Haridas S."/>
            <person name="Chen C."/>
            <person name="Bauer D."/>
            <person name="Andreopoulos W."/>
            <person name="Pangilinan J."/>
            <person name="LaButti K."/>
            <person name="Riley R."/>
            <person name="Lipzen A."/>
            <person name="Clum A."/>
            <person name="Drula E."/>
            <person name="Henrissat B."/>
            <person name="Kohler A."/>
            <person name="Grigoriev I.V."/>
            <person name="Martin F.M."/>
            <person name="Hacquard S."/>
        </authorList>
    </citation>
    <scope>NUCLEOTIDE SEQUENCE</scope>
    <source>
        <strain evidence="3">MPI-SDFR-AT-0073</strain>
    </source>
</reference>
<dbReference type="OrthoDB" id="2498029at2759"/>
<dbReference type="GeneID" id="70132287"/>
<evidence type="ECO:0000313" key="3">
    <source>
        <dbReference type="EMBL" id="KAH6652441.1"/>
    </source>
</evidence>
<comment type="similarity">
    <text evidence="1">Belongs to the polyketide transferase af380 family.</text>
</comment>
<organism evidence="3 4">
    <name type="scientific">Truncatella angustata</name>
    <dbReference type="NCBI Taxonomy" id="152316"/>
    <lineage>
        <taxon>Eukaryota</taxon>
        <taxon>Fungi</taxon>
        <taxon>Dikarya</taxon>
        <taxon>Ascomycota</taxon>
        <taxon>Pezizomycotina</taxon>
        <taxon>Sordariomycetes</taxon>
        <taxon>Xylariomycetidae</taxon>
        <taxon>Amphisphaeriales</taxon>
        <taxon>Sporocadaceae</taxon>
        <taxon>Truncatella</taxon>
    </lineage>
</organism>
<comment type="caution">
    <text evidence="3">The sequence shown here is derived from an EMBL/GenBank/DDBJ whole genome shotgun (WGS) entry which is preliminary data.</text>
</comment>
<evidence type="ECO:0000313" key="4">
    <source>
        <dbReference type="Proteomes" id="UP000758603"/>
    </source>
</evidence>
<keyword evidence="4" id="KW-1185">Reference proteome</keyword>
<dbReference type="Proteomes" id="UP000758603">
    <property type="component" value="Unassembled WGS sequence"/>
</dbReference>